<evidence type="ECO:0000313" key="10">
    <source>
        <dbReference type="Proteomes" id="UP000550729"/>
    </source>
</evidence>
<gene>
    <name evidence="9" type="ORF">HH308_06170</name>
</gene>
<dbReference type="Gene3D" id="3.30.1130.10">
    <property type="match status" value="1"/>
</dbReference>
<dbReference type="PANTHER" id="PTHR11109:SF7">
    <property type="entry name" value="GTP CYCLOHYDROLASE 1"/>
    <property type="match status" value="1"/>
</dbReference>
<evidence type="ECO:0000256" key="2">
    <source>
        <dbReference type="ARBA" id="ARBA00005080"/>
    </source>
</evidence>
<protein>
    <recommendedName>
        <fullName evidence="4">GTP cyclohydrolase 1</fullName>
        <ecNumber evidence="3">3.5.4.16</ecNumber>
    </recommendedName>
    <alternativeName>
        <fullName evidence="7">GTP cyclohydrolase I</fullName>
    </alternativeName>
</protein>
<dbReference type="SUPFAM" id="SSF55620">
    <property type="entry name" value="Tetrahydrobiopterin biosynthesis enzymes-like"/>
    <property type="match status" value="1"/>
</dbReference>
<accession>A0A848KS51</accession>
<evidence type="ECO:0000256" key="3">
    <source>
        <dbReference type="ARBA" id="ARBA00012715"/>
    </source>
</evidence>
<evidence type="ECO:0000313" key="9">
    <source>
        <dbReference type="EMBL" id="NMO00797.1"/>
    </source>
</evidence>
<comment type="caution">
    <text evidence="9">The sequence shown here is derived from an EMBL/GenBank/DDBJ whole genome shotgun (WGS) entry which is preliminary data.</text>
</comment>
<organism evidence="9 10">
    <name type="scientific">Gordonia asplenii</name>
    <dbReference type="NCBI Taxonomy" id="2725283"/>
    <lineage>
        <taxon>Bacteria</taxon>
        <taxon>Bacillati</taxon>
        <taxon>Actinomycetota</taxon>
        <taxon>Actinomycetes</taxon>
        <taxon>Mycobacteriales</taxon>
        <taxon>Gordoniaceae</taxon>
        <taxon>Gordonia</taxon>
    </lineage>
</organism>
<keyword evidence="10" id="KW-1185">Reference proteome</keyword>
<dbReference type="AlphaFoldDB" id="A0A848KS51"/>
<dbReference type="PANTHER" id="PTHR11109">
    <property type="entry name" value="GTP CYCLOHYDROLASE I"/>
    <property type="match status" value="1"/>
</dbReference>
<feature type="domain" description="GTP cyclohydrolase I" evidence="8">
    <location>
        <begin position="21"/>
        <end position="187"/>
    </location>
</feature>
<dbReference type="EC" id="3.5.4.16" evidence="3"/>
<dbReference type="GO" id="GO:0006729">
    <property type="term" value="P:tetrahydrobiopterin biosynthetic process"/>
    <property type="evidence" value="ECO:0007669"/>
    <property type="project" value="TreeGrafter"/>
</dbReference>
<dbReference type="FunFam" id="3.30.1130.10:FF:000001">
    <property type="entry name" value="GTP cyclohydrolase 1"/>
    <property type="match status" value="1"/>
</dbReference>
<dbReference type="InterPro" id="IPR043134">
    <property type="entry name" value="GTP-CH-I_N"/>
</dbReference>
<dbReference type="GO" id="GO:0006730">
    <property type="term" value="P:one-carbon metabolic process"/>
    <property type="evidence" value="ECO:0007669"/>
    <property type="project" value="UniProtKB-KW"/>
</dbReference>
<dbReference type="Gene3D" id="1.10.286.10">
    <property type="match status" value="1"/>
</dbReference>
<proteinExistence type="predicted"/>
<dbReference type="InterPro" id="IPR020602">
    <property type="entry name" value="GTP_CycHdrlase_I_dom"/>
</dbReference>
<dbReference type="InterPro" id="IPR043133">
    <property type="entry name" value="GTP-CH-I_C/QueF"/>
</dbReference>
<keyword evidence="5" id="KW-0554">One-carbon metabolism</keyword>
<reference evidence="9 10" key="1">
    <citation type="submission" date="2020-04" db="EMBL/GenBank/DDBJ databases">
        <title>Gordonia sp. nov. TBRC 11910.</title>
        <authorList>
            <person name="Suriyachadkun C."/>
        </authorList>
    </citation>
    <scope>NUCLEOTIDE SEQUENCE [LARGE SCALE GENOMIC DNA]</scope>
    <source>
        <strain evidence="9 10">TBRC 11910</strain>
    </source>
</reference>
<dbReference type="GO" id="GO:0005525">
    <property type="term" value="F:GTP binding"/>
    <property type="evidence" value="ECO:0007669"/>
    <property type="project" value="TreeGrafter"/>
</dbReference>
<dbReference type="GO" id="GO:0003934">
    <property type="term" value="F:GTP cyclohydrolase I activity"/>
    <property type="evidence" value="ECO:0007669"/>
    <property type="project" value="UniProtKB-EC"/>
</dbReference>
<dbReference type="EMBL" id="JABBNB010000005">
    <property type="protein sequence ID" value="NMO00797.1"/>
    <property type="molecule type" value="Genomic_DNA"/>
</dbReference>
<evidence type="ECO:0000256" key="6">
    <source>
        <dbReference type="ARBA" id="ARBA00022801"/>
    </source>
</evidence>
<dbReference type="GO" id="GO:0005737">
    <property type="term" value="C:cytoplasm"/>
    <property type="evidence" value="ECO:0007669"/>
    <property type="project" value="TreeGrafter"/>
</dbReference>
<dbReference type="NCBIfam" id="NF006826">
    <property type="entry name" value="PRK09347.1-3"/>
    <property type="match status" value="1"/>
</dbReference>
<dbReference type="Proteomes" id="UP000550729">
    <property type="component" value="Unassembled WGS sequence"/>
</dbReference>
<dbReference type="NCBIfam" id="NF006825">
    <property type="entry name" value="PRK09347.1-2"/>
    <property type="match status" value="1"/>
</dbReference>
<dbReference type="GO" id="GO:0008270">
    <property type="term" value="F:zinc ion binding"/>
    <property type="evidence" value="ECO:0007669"/>
    <property type="project" value="TreeGrafter"/>
</dbReference>
<name>A0A848KS51_9ACTN</name>
<comment type="catalytic activity">
    <reaction evidence="1">
        <text>GTP + H2O = 7,8-dihydroneopterin 3'-triphosphate + formate + H(+)</text>
        <dbReference type="Rhea" id="RHEA:17473"/>
        <dbReference type="ChEBI" id="CHEBI:15377"/>
        <dbReference type="ChEBI" id="CHEBI:15378"/>
        <dbReference type="ChEBI" id="CHEBI:15740"/>
        <dbReference type="ChEBI" id="CHEBI:37565"/>
        <dbReference type="ChEBI" id="CHEBI:58462"/>
        <dbReference type="EC" id="3.5.4.16"/>
    </reaction>
</comment>
<evidence type="ECO:0000256" key="1">
    <source>
        <dbReference type="ARBA" id="ARBA00001052"/>
    </source>
</evidence>
<dbReference type="GO" id="GO:0046654">
    <property type="term" value="P:tetrahydrofolate biosynthetic process"/>
    <property type="evidence" value="ECO:0007669"/>
    <property type="project" value="InterPro"/>
</dbReference>
<sequence>MPEPYNPDTFAEARAHGTAVEAVAQLLGALGVDEGEHTAATPARVAKAWAEMLSGYREDPADHLARTFPAPDDPGLVMVAGIALTSTCAHHMLPFTGRCTVAYRPSPGQRIVGLSKLARVVHGYARRMQVQEQIGAQVLDAIVAKLNPSGAMVLITASHDCMRLRGVREPDSVTTTQAHHGLLTDSERALIHAEHARAR</sequence>
<evidence type="ECO:0000259" key="8">
    <source>
        <dbReference type="Pfam" id="PF01227"/>
    </source>
</evidence>
<comment type="pathway">
    <text evidence="2">Cofactor biosynthesis; 7,8-dihydroneopterin triphosphate biosynthesis; 7,8-dihydroneopterin triphosphate from GTP: step 1/1.</text>
</comment>
<evidence type="ECO:0000256" key="4">
    <source>
        <dbReference type="ARBA" id="ARBA00017272"/>
    </source>
</evidence>
<dbReference type="Pfam" id="PF01227">
    <property type="entry name" value="GTP_cyclohydroI"/>
    <property type="match status" value="1"/>
</dbReference>
<dbReference type="UniPathway" id="UPA00848">
    <property type="reaction ID" value="UER00151"/>
</dbReference>
<evidence type="ECO:0000256" key="5">
    <source>
        <dbReference type="ARBA" id="ARBA00022563"/>
    </source>
</evidence>
<keyword evidence="6 9" id="KW-0378">Hydrolase</keyword>
<dbReference type="InterPro" id="IPR001474">
    <property type="entry name" value="GTP_CycHdrlase_I"/>
</dbReference>
<evidence type="ECO:0000256" key="7">
    <source>
        <dbReference type="ARBA" id="ARBA00030854"/>
    </source>
</evidence>